<organism evidence="2 3">
    <name type="scientific">Clostridium muellerianum</name>
    <dbReference type="NCBI Taxonomy" id="2716538"/>
    <lineage>
        <taxon>Bacteria</taxon>
        <taxon>Bacillati</taxon>
        <taxon>Bacillota</taxon>
        <taxon>Clostridia</taxon>
        <taxon>Eubacteriales</taxon>
        <taxon>Clostridiaceae</taxon>
        <taxon>Clostridium</taxon>
    </lineage>
</organism>
<evidence type="ECO:0000313" key="2">
    <source>
        <dbReference type="EMBL" id="NMM62417.1"/>
    </source>
</evidence>
<evidence type="ECO:0000313" key="3">
    <source>
        <dbReference type="Proteomes" id="UP000537131"/>
    </source>
</evidence>
<dbReference type="AlphaFoldDB" id="A0A7Y0HN93"/>
<keyword evidence="1" id="KW-0472">Membrane</keyword>
<keyword evidence="1" id="KW-1133">Transmembrane helix</keyword>
<gene>
    <name evidence="2" type="ORF">HBE96_06880</name>
</gene>
<name>A0A7Y0HN93_9CLOT</name>
<accession>A0A7Y0HN93</accession>
<proteinExistence type="predicted"/>
<dbReference type="Proteomes" id="UP000537131">
    <property type="component" value="Unassembled WGS sequence"/>
</dbReference>
<sequence>MNTLISENDMVGSGSTSVLITYTIILFTHHKYRQVLPAEELAKAAFKLPLYPLSSIFSGVFIVVSLGIMACRSNTRLGFIFACILYVVLTAIYFITGMNKRSNVKQEAIGK</sequence>
<reference evidence="2 3" key="1">
    <citation type="submission" date="2020-06" db="EMBL/GenBank/DDBJ databases">
        <title>Complete Genome Sequence of Clostridium muelleri sp. nov. P21T, an Acid-Alcohol Producing Acetogen Isolated from Old Hay.</title>
        <authorList>
            <person name="Duncan K.E."/>
            <person name="Tanner R.S."/>
        </authorList>
    </citation>
    <scope>NUCLEOTIDE SEQUENCE [LARGE SCALE GENOMIC DNA]</scope>
    <source>
        <strain evidence="2 3">P21</strain>
    </source>
</reference>
<feature type="transmembrane region" description="Helical" evidence="1">
    <location>
        <begin position="76"/>
        <end position="95"/>
    </location>
</feature>
<keyword evidence="1" id="KW-0812">Transmembrane</keyword>
<feature type="transmembrane region" description="Helical" evidence="1">
    <location>
        <begin position="50"/>
        <end position="70"/>
    </location>
</feature>
<dbReference type="EMBL" id="JABBNI010000013">
    <property type="protein sequence ID" value="NMM62417.1"/>
    <property type="molecule type" value="Genomic_DNA"/>
</dbReference>
<protein>
    <submittedName>
        <fullName evidence="2">Uncharacterized protein</fullName>
    </submittedName>
</protein>
<keyword evidence="3" id="KW-1185">Reference proteome</keyword>
<feature type="transmembrane region" description="Helical" evidence="1">
    <location>
        <begin position="12"/>
        <end position="29"/>
    </location>
</feature>
<evidence type="ECO:0000256" key="1">
    <source>
        <dbReference type="SAM" id="Phobius"/>
    </source>
</evidence>
<comment type="caution">
    <text evidence="2">The sequence shown here is derived from an EMBL/GenBank/DDBJ whole genome shotgun (WGS) entry which is preliminary data.</text>
</comment>
<dbReference type="RefSeq" id="WP_169297021.1">
    <property type="nucleotide sequence ID" value="NZ_JABBNI010000013.1"/>
</dbReference>